<sequence>MALREACLMVKALGLRSVQIESGNKLLTSLSVSELVPPTLGCAFLIHCIRVLASELDFVYCNIACVLGLSQLVSPEREI</sequence>
<accession>A0AAV6HML1</accession>
<evidence type="ECO:0000313" key="2">
    <source>
        <dbReference type="Proteomes" id="UP000823749"/>
    </source>
</evidence>
<comment type="caution">
    <text evidence="1">The sequence shown here is derived from an EMBL/GenBank/DDBJ whole genome shotgun (WGS) entry which is preliminary data.</text>
</comment>
<organism evidence="1 2">
    <name type="scientific">Rhododendron griersonianum</name>
    <dbReference type="NCBI Taxonomy" id="479676"/>
    <lineage>
        <taxon>Eukaryota</taxon>
        <taxon>Viridiplantae</taxon>
        <taxon>Streptophyta</taxon>
        <taxon>Embryophyta</taxon>
        <taxon>Tracheophyta</taxon>
        <taxon>Spermatophyta</taxon>
        <taxon>Magnoliopsida</taxon>
        <taxon>eudicotyledons</taxon>
        <taxon>Gunneridae</taxon>
        <taxon>Pentapetalae</taxon>
        <taxon>asterids</taxon>
        <taxon>Ericales</taxon>
        <taxon>Ericaceae</taxon>
        <taxon>Ericoideae</taxon>
        <taxon>Rhodoreae</taxon>
        <taxon>Rhododendron</taxon>
    </lineage>
</organism>
<reference evidence="1 2" key="1">
    <citation type="submission" date="2020-08" db="EMBL/GenBank/DDBJ databases">
        <title>Plant Genome Project.</title>
        <authorList>
            <person name="Zhang R.-G."/>
        </authorList>
    </citation>
    <scope>NUCLEOTIDE SEQUENCE [LARGE SCALE GENOMIC DNA]</scope>
    <source>
        <strain evidence="1">WSP0</strain>
        <tissue evidence="1">Leaf</tissue>
    </source>
</reference>
<dbReference type="Proteomes" id="UP000823749">
    <property type="component" value="Chromosome 13"/>
</dbReference>
<name>A0AAV6HML1_9ERIC</name>
<evidence type="ECO:0008006" key="3">
    <source>
        <dbReference type="Google" id="ProtNLM"/>
    </source>
</evidence>
<evidence type="ECO:0000313" key="1">
    <source>
        <dbReference type="EMBL" id="KAG5515299.1"/>
    </source>
</evidence>
<keyword evidence="2" id="KW-1185">Reference proteome</keyword>
<proteinExistence type="predicted"/>
<dbReference type="EMBL" id="JACTNZ010000013">
    <property type="protein sequence ID" value="KAG5515299.1"/>
    <property type="molecule type" value="Genomic_DNA"/>
</dbReference>
<dbReference type="AlphaFoldDB" id="A0AAV6HML1"/>
<gene>
    <name evidence="1" type="ORF">RHGRI_036369</name>
</gene>
<protein>
    <recommendedName>
        <fullName evidence="3">RNase H type-1 domain-containing protein</fullName>
    </recommendedName>
</protein>